<sequence length="389" mass="43112">MTRVQTAPSDTASQLSVRLPDGRWALAILAKRTYVFDDAGRHGVAAEQPGFVLAPVWDPDLPELLVADIDTYMYKLRTDVVVQGHVYGDGQASRVDAEVAVAGRTTRLRVLGERRCALAPVGGLRFSNPTAIERVPLRYTHAYGGRDRVHEARHGNPAREDPRFRGMTDAQLDAASPYLYPRNPHGRGYLIEPTREAVDALELPQIEDPDDAVRTDRLAVQDFTQWHRMPLPRGTDWIDYGWYPRVAMLGVVPIAGGFERPPAEVARGLVPPALAAGDGTKPPHHALEVSSGASLTLQLPYLRGGEAIVLQHIHPRRPRFELRVPTAPELAIDARKGGAVQAVEPVLHTLLIEPDHGRMTVVWRGCGPTRRRHAPHEFNNMAMRVAWRD</sequence>
<proteinExistence type="predicted"/>
<comment type="caution">
    <text evidence="2">The sequence shown here is derived from an EMBL/GenBank/DDBJ whole genome shotgun (WGS) entry which is preliminary data.</text>
</comment>
<gene>
    <name evidence="2" type="ORF">POL58_31680</name>
</gene>
<dbReference type="RefSeq" id="WP_272003900.1">
    <property type="nucleotide sequence ID" value="NZ_JAQNDN010000019.1"/>
</dbReference>
<dbReference type="InterPro" id="IPR018683">
    <property type="entry name" value="DUF2169"/>
</dbReference>
<evidence type="ECO:0000313" key="3">
    <source>
        <dbReference type="Proteomes" id="UP001217838"/>
    </source>
</evidence>
<reference evidence="2 3" key="1">
    <citation type="submission" date="2022-11" db="EMBL/GenBank/DDBJ databases">
        <title>Minimal conservation of predation-associated metabolite biosynthetic gene clusters underscores biosynthetic potential of Myxococcota including descriptions for ten novel species: Archangium lansinium sp. nov., Myxococcus landrumus sp. nov., Nannocystis bai.</title>
        <authorList>
            <person name="Ahearne A."/>
            <person name="Stevens C."/>
            <person name="Dowd S."/>
        </authorList>
    </citation>
    <scope>NUCLEOTIDE SEQUENCE [LARGE SCALE GENOMIC DNA]</scope>
    <source>
        <strain evidence="2 3">NCELM</strain>
    </source>
</reference>
<protein>
    <submittedName>
        <fullName evidence="2">DUF2169 domain-containing protein</fullName>
    </submittedName>
</protein>
<dbReference type="Proteomes" id="UP001217838">
    <property type="component" value="Unassembled WGS sequence"/>
</dbReference>
<feature type="domain" description="DUF2169" evidence="1">
    <location>
        <begin position="22"/>
        <end position="364"/>
    </location>
</feature>
<dbReference type="Pfam" id="PF09937">
    <property type="entry name" value="DUF2169"/>
    <property type="match status" value="1"/>
</dbReference>
<name>A0ABT5BH36_9BACT</name>
<accession>A0ABT5BH36</accession>
<dbReference type="EMBL" id="JAQNDN010000019">
    <property type="protein sequence ID" value="MDC0672352.1"/>
    <property type="molecule type" value="Genomic_DNA"/>
</dbReference>
<evidence type="ECO:0000313" key="2">
    <source>
        <dbReference type="EMBL" id="MDC0672352.1"/>
    </source>
</evidence>
<evidence type="ECO:0000259" key="1">
    <source>
        <dbReference type="Pfam" id="PF09937"/>
    </source>
</evidence>
<organism evidence="2 3">
    <name type="scientific">Nannocystis radixulma</name>
    <dbReference type="NCBI Taxonomy" id="2995305"/>
    <lineage>
        <taxon>Bacteria</taxon>
        <taxon>Pseudomonadati</taxon>
        <taxon>Myxococcota</taxon>
        <taxon>Polyangia</taxon>
        <taxon>Nannocystales</taxon>
        <taxon>Nannocystaceae</taxon>
        <taxon>Nannocystis</taxon>
    </lineage>
</organism>
<keyword evidence="3" id="KW-1185">Reference proteome</keyword>